<dbReference type="RefSeq" id="WP_331390284.1">
    <property type="nucleotide sequence ID" value="NZ_JAZKLB010000001.1"/>
</dbReference>
<proteinExistence type="predicted"/>
<dbReference type="Proteomes" id="UP001335910">
    <property type="component" value="Unassembled WGS sequence"/>
</dbReference>
<dbReference type="Pfam" id="PF08240">
    <property type="entry name" value="ADH_N"/>
    <property type="match status" value="1"/>
</dbReference>
<name>A0ABU7UE06_LELAM</name>
<keyword evidence="6" id="KW-1185">Reference proteome</keyword>
<dbReference type="InterPro" id="IPR050129">
    <property type="entry name" value="Zn_alcohol_dh"/>
</dbReference>
<evidence type="ECO:0000256" key="1">
    <source>
        <dbReference type="ARBA" id="ARBA00022723"/>
    </source>
</evidence>
<evidence type="ECO:0000256" key="3">
    <source>
        <dbReference type="ARBA" id="ARBA00023002"/>
    </source>
</evidence>
<evidence type="ECO:0000256" key="2">
    <source>
        <dbReference type="ARBA" id="ARBA00022833"/>
    </source>
</evidence>
<dbReference type="PANTHER" id="PTHR43401">
    <property type="entry name" value="L-THREONINE 3-DEHYDROGENASE"/>
    <property type="match status" value="1"/>
</dbReference>
<dbReference type="PANTHER" id="PTHR43401:SF2">
    <property type="entry name" value="L-THREONINE 3-DEHYDROGENASE"/>
    <property type="match status" value="1"/>
</dbReference>
<keyword evidence="3" id="KW-0560">Oxidoreductase</keyword>
<evidence type="ECO:0000313" key="6">
    <source>
        <dbReference type="Proteomes" id="UP001335910"/>
    </source>
</evidence>
<evidence type="ECO:0000259" key="4">
    <source>
        <dbReference type="Pfam" id="PF08240"/>
    </source>
</evidence>
<keyword evidence="2" id="KW-0862">Zinc</keyword>
<reference evidence="5 6" key="1">
    <citation type="submission" date="2023-10" db="EMBL/GenBank/DDBJ databases">
        <title>Wastewater isolates of ESBL- and carbapenemase-producing Gram-negative bacteria from New Zealand.</title>
        <authorList>
            <person name="Straub C."/>
            <person name="Weaver L."/>
            <person name="Cornelius A."/>
            <person name="Mcgill E."/>
            <person name="Dyet K."/>
            <person name="White L."/>
            <person name="Pattis I."/>
        </authorList>
    </citation>
    <scope>NUCLEOTIDE SEQUENCE [LARGE SCALE GENOMIC DNA]</scope>
    <source>
        <strain evidence="5 6">ESBL35</strain>
    </source>
</reference>
<dbReference type="EMBL" id="JAZKLI010000001">
    <property type="protein sequence ID" value="MEE9685162.1"/>
    <property type="molecule type" value="Genomic_DNA"/>
</dbReference>
<dbReference type="InterPro" id="IPR013154">
    <property type="entry name" value="ADH-like_N"/>
</dbReference>
<dbReference type="Gene3D" id="3.90.180.10">
    <property type="entry name" value="Medium-chain alcohol dehydrogenases, catalytic domain"/>
    <property type="match status" value="1"/>
</dbReference>
<sequence length="98" mass="10372">MNKKYRAMQIVAPGVLEMTERPIPAPGPDDVLIKIEACGVCGADLRDAEKAPQEGQPGRIPGHEIVGHIARKGDRVPGIWQTGQRVGVGRLGGGLSIL</sequence>
<feature type="domain" description="Alcohol dehydrogenase-like N-terminal" evidence="4">
    <location>
        <begin position="27"/>
        <end position="88"/>
    </location>
</feature>
<protein>
    <submittedName>
        <fullName evidence="5">Alcohol dehydrogenase catalytic domain-containing protein</fullName>
    </submittedName>
</protein>
<accession>A0ABU7UE06</accession>
<evidence type="ECO:0000313" key="5">
    <source>
        <dbReference type="EMBL" id="MEE9685162.1"/>
    </source>
</evidence>
<dbReference type="SUPFAM" id="SSF50129">
    <property type="entry name" value="GroES-like"/>
    <property type="match status" value="1"/>
</dbReference>
<comment type="caution">
    <text evidence="5">The sequence shown here is derived from an EMBL/GenBank/DDBJ whole genome shotgun (WGS) entry which is preliminary data.</text>
</comment>
<gene>
    <name evidence="5" type="ORF">V4839_17015</name>
</gene>
<organism evidence="5 6">
    <name type="scientific">Lelliottia amnigena</name>
    <name type="common">Enterobacter amnigenus</name>
    <dbReference type="NCBI Taxonomy" id="61646"/>
    <lineage>
        <taxon>Bacteria</taxon>
        <taxon>Pseudomonadati</taxon>
        <taxon>Pseudomonadota</taxon>
        <taxon>Gammaproteobacteria</taxon>
        <taxon>Enterobacterales</taxon>
        <taxon>Enterobacteriaceae</taxon>
        <taxon>Lelliottia</taxon>
    </lineage>
</organism>
<keyword evidence="1" id="KW-0479">Metal-binding</keyword>
<dbReference type="InterPro" id="IPR002328">
    <property type="entry name" value="ADH_Zn_CS"/>
</dbReference>
<dbReference type="PROSITE" id="PS00059">
    <property type="entry name" value="ADH_ZINC"/>
    <property type="match status" value="1"/>
</dbReference>
<dbReference type="InterPro" id="IPR011032">
    <property type="entry name" value="GroES-like_sf"/>
</dbReference>